<dbReference type="Proteomes" id="UP000321570">
    <property type="component" value="Unassembled WGS sequence"/>
</dbReference>
<dbReference type="EMBL" id="CABIJS010000690">
    <property type="protein sequence ID" value="VUZ55265.1"/>
    <property type="molecule type" value="Genomic_DNA"/>
</dbReference>
<reference evidence="1 2" key="1">
    <citation type="submission" date="2019-07" db="EMBL/GenBank/DDBJ databases">
        <authorList>
            <person name="Jastrzebski P J."/>
            <person name="Paukszto L."/>
            <person name="Jastrzebski P J."/>
        </authorList>
    </citation>
    <scope>NUCLEOTIDE SEQUENCE [LARGE SCALE GENOMIC DNA]</scope>
    <source>
        <strain evidence="1 2">WMS-il1</strain>
    </source>
</reference>
<gene>
    <name evidence="1" type="ORF">WMSIL1_LOCUS13141</name>
</gene>
<accession>A0A564Z6X5</accession>
<name>A0A564Z6X5_HYMDI</name>
<organism evidence="1 2">
    <name type="scientific">Hymenolepis diminuta</name>
    <name type="common">Rat tapeworm</name>
    <dbReference type="NCBI Taxonomy" id="6216"/>
    <lineage>
        <taxon>Eukaryota</taxon>
        <taxon>Metazoa</taxon>
        <taxon>Spiralia</taxon>
        <taxon>Lophotrochozoa</taxon>
        <taxon>Platyhelminthes</taxon>
        <taxon>Cestoda</taxon>
        <taxon>Eucestoda</taxon>
        <taxon>Cyclophyllidea</taxon>
        <taxon>Hymenolepididae</taxon>
        <taxon>Hymenolepis</taxon>
    </lineage>
</organism>
<evidence type="ECO:0000313" key="2">
    <source>
        <dbReference type="Proteomes" id="UP000321570"/>
    </source>
</evidence>
<protein>
    <submittedName>
        <fullName evidence="1">Uncharacterized protein</fullName>
    </submittedName>
</protein>
<dbReference type="AlphaFoldDB" id="A0A564Z6X5"/>
<evidence type="ECO:0000313" key="1">
    <source>
        <dbReference type="EMBL" id="VUZ55265.1"/>
    </source>
</evidence>
<sequence length="77" mass="8518">MVAQNARLAALFHYHDLICSQTNVPSSHIDLSFAGSIRGFSFLIPVGSYSKWPEVISMKSVITCAVINSHHQTFTTH</sequence>
<keyword evidence="2" id="KW-1185">Reference proteome</keyword>
<proteinExistence type="predicted"/>